<reference evidence="2" key="1">
    <citation type="submission" date="2021-01" db="EMBL/GenBank/DDBJ databases">
        <authorList>
            <person name="Corre E."/>
            <person name="Pelletier E."/>
            <person name="Niang G."/>
            <person name="Scheremetjew M."/>
            <person name="Finn R."/>
            <person name="Kale V."/>
            <person name="Holt S."/>
            <person name="Cochrane G."/>
            <person name="Meng A."/>
            <person name="Brown T."/>
            <person name="Cohen L."/>
        </authorList>
    </citation>
    <scope>NUCLEOTIDE SEQUENCE</scope>
    <source>
        <strain evidence="2">CCMP 2712</strain>
    </source>
</reference>
<accession>A0A7S4NPQ4</accession>
<name>A0A7S4NPQ4_GUITH</name>
<dbReference type="Pfam" id="PF06055">
    <property type="entry name" value="ExoD"/>
    <property type="match status" value="1"/>
</dbReference>
<keyword evidence="1" id="KW-0812">Transmembrane</keyword>
<organism evidence="2">
    <name type="scientific">Guillardia theta</name>
    <name type="common">Cryptophyte</name>
    <name type="synonym">Cryptomonas phi</name>
    <dbReference type="NCBI Taxonomy" id="55529"/>
    <lineage>
        <taxon>Eukaryota</taxon>
        <taxon>Cryptophyceae</taxon>
        <taxon>Pyrenomonadales</taxon>
        <taxon>Geminigeraceae</taxon>
        <taxon>Guillardia</taxon>
    </lineage>
</organism>
<feature type="transmembrane region" description="Helical" evidence="1">
    <location>
        <begin position="20"/>
        <end position="42"/>
    </location>
</feature>
<evidence type="ECO:0000256" key="1">
    <source>
        <dbReference type="SAM" id="Phobius"/>
    </source>
</evidence>
<keyword evidence="1" id="KW-0472">Membrane</keyword>
<proteinExistence type="predicted"/>
<feature type="transmembrane region" description="Helical" evidence="1">
    <location>
        <begin position="235"/>
        <end position="256"/>
    </location>
</feature>
<dbReference type="PANTHER" id="PTHR41795:SF1">
    <property type="entry name" value="EXOPOLYSACCHARIDE SYNTHESIS PROTEIN"/>
    <property type="match status" value="1"/>
</dbReference>
<dbReference type="InterPro" id="IPR010331">
    <property type="entry name" value="ExoD"/>
</dbReference>
<gene>
    <name evidence="2" type="ORF">GTHE00462_LOCUS16435</name>
</gene>
<dbReference type="PANTHER" id="PTHR41795">
    <property type="entry name" value="EXOPOLYSACCHARIDE SYNTHESIS PROTEIN"/>
    <property type="match status" value="1"/>
</dbReference>
<sequence length="406" mass="45069">MLPDQWLVTYILSTIRRIRLTRGSGLPVILLFLFVNASCLYVHEPVTSCPRIHLHRSRNNEVVFLRLRGGEDETNEGLPYKDCSMPLSLNQSHAGDQQGNRSLITLREEDSTIFDDSDFEVPRRPCDPTRAASQEMGARPSFRHLSPRSLRVKRNLLTSVNQGQDSRVPARVSQVIESVISICSREVGMVNDTLSTSPGDFRHDFETISFGDVLALLGPSAFPVLFLLLSLPSALGLPGVGMFVGMGQFYLSCQMISGSRIPVLPEWIRKMRIKKRYLVSMLSSGLPAIRATNKFAKHRWFFMQNPVVEQALAIFMLQLSVVVMLPIPFSTQLPAICMALIALGIAELDGLFVVTGLVLSVLAEILVFAILRTMASFLLSTFGFRSSVPVPPPPSDPNFSPVLRLD</sequence>
<evidence type="ECO:0000313" key="2">
    <source>
        <dbReference type="EMBL" id="CAE2301867.1"/>
    </source>
</evidence>
<keyword evidence="1" id="KW-1133">Transmembrane helix</keyword>
<dbReference type="AlphaFoldDB" id="A0A7S4NPQ4"/>
<dbReference type="EMBL" id="HBKN01020915">
    <property type="protein sequence ID" value="CAE2301867.1"/>
    <property type="molecule type" value="Transcribed_RNA"/>
</dbReference>
<protein>
    <submittedName>
        <fullName evidence="2">Uncharacterized protein</fullName>
    </submittedName>
</protein>